<dbReference type="InterPro" id="IPR050121">
    <property type="entry name" value="Cytochrome_P450_monoxygenase"/>
</dbReference>
<dbReference type="InterPro" id="IPR001128">
    <property type="entry name" value="Cyt_P450"/>
</dbReference>
<dbReference type="Pfam" id="PF00067">
    <property type="entry name" value="p450"/>
    <property type="match status" value="1"/>
</dbReference>
<organism evidence="7 8">
    <name type="scientific">Venustampulla echinocandica</name>
    <dbReference type="NCBI Taxonomy" id="2656787"/>
    <lineage>
        <taxon>Eukaryota</taxon>
        <taxon>Fungi</taxon>
        <taxon>Dikarya</taxon>
        <taxon>Ascomycota</taxon>
        <taxon>Pezizomycotina</taxon>
        <taxon>Leotiomycetes</taxon>
        <taxon>Helotiales</taxon>
        <taxon>Pleuroascaceae</taxon>
        <taxon>Venustampulla</taxon>
    </lineage>
</organism>
<evidence type="ECO:0000256" key="4">
    <source>
        <dbReference type="ARBA" id="ARBA00023004"/>
    </source>
</evidence>
<dbReference type="PANTHER" id="PTHR24305:SF166">
    <property type="entry name" value="CYTOCHROME P450 12A4, MITOCHONDRIAL-RELATED"/>
    <property type="match status" value="1"/>
</dbReference>
<dbReference type="EMBL" id="NPIC01000011">
    <property type="protein sequence ID" value="RDL32061.1"/>
    <property type="molecule type" value="Genomic_DNA"/>
</dbReference>
<gene>
    <name evidence="7" type="ORF">BP5553_09463</name>
</gene>
<keyword evidence="8" id="KW-1185">Reference proteome</keyword>
<dbReference type="Gene3D" id="1.10.630.10">
    <property type="entry name" value="Cytochrome P450"/>
    <property type="match status" value="1"/>
</dbReference>
<dbReference type="RefSeq" id="XP_031865993.1">
    <property type="nucleotide sequence ID" value="XM_032018086.1"/>
</dbReference>
<accession>A0A370TCW2</accession>
<evidence type="ECO:0000256" key="1">
    <source>
        <dbReference type="ARBA" id="ARBA00001971"/>
    </source>
</evidence>
<dbReference type="InterPro" id="IPR002403">
    <property type="entry name" value="Cyt_P450_E_grp-IV"/>
</dbReference>
<dbReference type="AlphaFoldDB" id="A0A370TCW2"/>
<comment type="caution">
    <text evidence="7">The sequence shown here is derived from an EMBL/GenBank/DDBJ whole genome shotgun (WGS) entry which is preliminary data.</text>
</comment>
<sequence length="529" mass="59907">MPHYFATIILVVASGLWIARYLRNTVSPSFSAIPNAHFTAPYSRFWLRWIKLTGREHHARNAAHKRLGSVIRIAPQELSVNCIKDGVQTIYSSAFEKTIWYSGFKNYGQSFMFSMAANKPHSERKRMLAHVYSKTHIQNSMTLNSILDTMLLKRFIPQMREWAKEGCVVNVNLENKALFMDVITAYLFGLENGTNFIQNPEEKVLLRKFESFTYGLFWASEFPGLLVSINRLRESILGDLVRYYRVTERLGLTNLIHQLRIPVLADTARCYKSVETFVLDLCQRAKDRMSPSAMGHSSHLTVYSSFRERLEESQTVPSDLLDVTIAGELLDEIQAAHEPTGITLAFLMWELSRHPEACARLQRELDTLGTVRSAQAIDNLPFTDALLKETMRLYPAGLGPFPRCVPEKGAVVDGFDLAPGTIVSSSAYALHRHPGVFPEPENWTPSRWIDATAERKNEMAKWFWAFGSGSRMCIGSHLASRIIKAALVAIYSEYDTFTANSNKVQQIDSLIGTPVDNEIMLRVAKRAQT</sequence>
<keyword evidence="6" id="KW-0560">Oxidoreductase</keyword>
<dbReference type="PROSITE" id="PS00086">
    <property type="entry name" value="CYTOCHROME_P450"/>
    <property type="match status" value="1"/>
</dbReference>
<dbReference type="InterPro" id="IPR036396">
    <property type="entry name" value="Cyt_P450_sf"/>
</dbReference>
<keyword evidence="5 6" id="KW-0349">Heme</keyword>
<dbReference type="OrthoDB" id="1470350at2759"/>
<keyword evidence="6" id="KW-0503">Monooxygenase</keyword>
<dbReference type="GO" id="GO:0016705">
    <property type="term" value="F:oxidoreductase activity, acting on paired donors, with incorporation or reduction of molecular oxygen"/>
    <property type="evidence" value="ECO:0007669"/>
    <property type="project" value="InterPro"/>
</dbReference>
<dbReference type="GO" id="GO:0004497">
    <property type="term" value="F:monooxygenase activity"/>
    <property type="evidence" value="ECO:0007669"/>
    <property type="project" value="UniProtKB-KW"/>
</dbReference>
<reference evidence="7 8" key="1">
    <citation type="journal article" date="2018" name="IMA Fungus">
        <title>IMA Genome-F 9: Draft genome sequence of Annulohypoxylon stygium, Aspergillus mulundensis, Berkeleyomyces basicola (syn. Thielaviopsis basicola), Ceratocystis smalleyi, two Cercospora beticola strains, Coleophoma cylindrospora, Fusarium fracticaudum, Phialophora cf. hyalina, and Morchella septimelata.</title>
        <authorList>
            <person name="Wingfield B.D."/>
            <person name="Bills G.F."/>
            <person name="Dong Y."/>
            <person name="Huang W."/>
            <person name="Nel W.J."/>
            <person name="Swalarsk-Parry B.S."/>
            <person name="Vaghefi N."/>
            <person name="Wilken P.M."/>
            <person name="An Z."/>
            <person name="de Beer Z.W."/>
            <person name="De Vos L."/>
            <person name="Chen L."/>
            <person name="Duong T.A."/>
            <person name="Gao Y."/>
            <person name="Hammerbacher A."/>
            <person name="Kikkert J.R."/>
            <person name="Li Y."/>
            <person name="Li H."/>
            <person name="Li K."/>
            <person name="Li Q."/>
            <person name="Liu X."/>
            <person name="Ma X."/>
            <person name="Naidoo K."/>
            <person name="Pethybridge S.J."/>
            <person name="Sun J."/>
            <person name="Steenkamp E.T."/>
            <person name="van der Nest M.A."/>
            <person name="van Wyk S."/>
            <person name="Wingfield M.J."/>
            <person name="Xiong C."/>
            <person name="Yue Q."/>
            <person name="Zhang X."/>
        </authorList>
    </citation>
    <scope>NUCLEOTIDE SEQUENCE [LARGE SCALE GENOMIC DNA]</scope>
    <source>
        <strain evidence="7 8">BP 5553</strain>
    </source>
</reference>
<dbReference type="STRING" id="2656787.A0A370TCW2"/>
<evidence type="ECO:0000256" key="2">
    <source>
        <dbReference type="ARBA" id="ARBA00010617"/>
    </source>
</evidence>
<dbReference type="Proteomes" id="UP000254866">
    <property type="component" value="Unassembled WGS sequence"/>
</dbReference>
<evidence type="ECO:0000256" key="3">
    <source>
        <dbReference type="ARBA" id="ARBA00022723"/>
    </source>
</evidence>
<evidence type="ECO:0000256" key="6">
    <source>
        <dbReference type="RuleBase" id="RU000461"/>
    </source>
</evidence>
<dbReference type="InterPro" id="IPR017972">
    <property type="entry name" value="Cyt_P450_CS"/>
</dbReference>
<evidence type="ECO:0000313" key="8">
    <source>
        <dbReference type="Proteomes" id="UP000254866"/>
    </source>
</evidence>
<dbReference type="PANTHER" id="PTHR24305">
    <property type="entry name" value="CYTOCHROME P450"/>
    <property type="match status" value="1"/>
</dbReference>
<protein>
    <recommendedName>
        <fullName evidence="9">Cytochrome P450</fullName>
    </recommendedName>
</protein>
<dbReference type="GO" id="GO:0020037">
    <property type="term" value="F:heme binding"/>
    <property type="evidence" value="ECO:0007669"/>
    <property type="project" value="InterPro"/>
</dbReference>
<comment type="cofactor">
    <cofactor evidence="1 5">
        <name>heme</name>
        <dbReference type="ChEBI" id="CHEBI:30413"/>
    </cofactor>
</comment>
<evidence type="ECO:0000256" key="5">
    <source>
        <dbReference type="PIRSR" id="PIRSR602403-1"/>
    </source>
</evidence>
<evidence type="ECO:0008006" key="9">
    <source>
        <dbReference type="Google" id="ProtNLM"/>
    </source>
</evidence>
<dbReference type="GeneID" id="43602312"/>
<comment type="similarity">
    <text evidence="2 6">Belongs to the cytochrome P450 family.</text>
</comment>
<dbReference type="PRINTS" id="PR00465">
    <property type="entry name" value="EP450IV"/>
</dbReference>
<dbReference type="PRINTS" id="PR00385">
    <property type="entry name" value="P450"/>
</dbReference>
<name>A0A370TCW2_9HELO</name>
<keyword evidence="4 5" id="KW-0408">Iron</keyword>
<dbReference type="SUPFAM" id="SSF48264">
    <property type="entry name" value="Cytochrome P450"/>
    <property type="match status" value="1"/>
</dbReference>
<keyword evidence="3 5" id="KW-0479">Metal-binding</keyword>
<evidence type="ECO:0000313" key="7">
    <source>
        <dbReference type="EMBL" id="RDL32061.1"/>
    </source>
</evidence>
<proteinExistence type="inferred from homology"/>
<feature type="binding site" description="axial binding residue" evidence="5">
    <location>
        <position position="473"/>
    </location>
    <ligand>
        <name>heme</name>
        <dbReference type="ChEBI" id="CHEBI:30413"/>
    </ligand>
    <ligandPart>
        <name>Fe</name>
        <dbReference type="ChEBI" id="CHEBI:18248"/>
    </ligandPart>
</feature>
<dbReference type="GO" id="GO:0005506">
    <property type="term" value="F:iron ion binding"/>
    <property type="evidence" value="ECO:0007669"/>
    <property type="project" value="InterPro"/>
</dbReference>